<proteinExistence type="predicted"/>
<dbReference type="Proteomes" id="UP001464891">
    <property type="component" value="Unassembled WGS sequence"/>
</dbReference>
<keyword evidence="2" id="KW-1185">Reference proteome</keyword>
<dbReference type="RefSeq" id="WP_190442054.1">
    <property type="nucleotide sequence ID" value="NZ_JAMPKM010000034.1"/>
</dbReference>
<comment type="caution">
    <text evidence="1">The sequence shown here is derived from an EMBL/GenBank/DDBJ whole genome shotgun (WGS) entry which is preliminary data.</text>
</comment>
<gene>
    <name evidence="1" type="ORF">NC998_26155</name>
</gene>
<evidence type="ECO:0000313" key="1">
    <source>
        <dbReference type="EMBL" id="MEP0820577.1"/>
    </source>
</evidence>
<organism evidence="1 2">
    <name type="scientific">Trichocoleus desertorum GB2-A4</name>
    <dbReference type="NCBI Taxonomy" id="2933944"/>
    <lineage>
        <taxon>Bacteria</taxon>
        <taxon>Bacillati</taxon>
        <taxon>Cyanobacteriota</taxon>
        <taxon>Cyanophyceae</taxon>
        <taxon>Leptolyngbyales</taxon>
        <taxon>Trichocoleusaceae</taxon>
        <taxon>Trichocoleus</taxon>
    </lineage>
</organism>
<dbReference type="EMBL" id="JAMPKM010000034">
    <property type="protein sequence ID" value="MEP0820577.1"/>
    <property type="molecule type" value="Genomic_DNA"/>
</dbReference>
<accession>A0ABV0JFL1</accession>
<sequence>MPAKLIVFQTRLTDQDIQALRDRAKVENSKPTVLARQAIRDYLSQKPAML</sequence>
<reference evidence="1 2" key="1">
    <citation type="submission" date="2022-04" db="EMBL/GenBank/DDBJ databases">
        <title>Positive selection, recombination, and allopatry shape intraspecific diversity of widespread and dominant cyanobacteria.</title>
        <authorList>
            <person name="Wei J."/>
            <person name="Shu W."/>
            <person name="Hu C."/>
        </authorList>
    </citation>
    <scope>NUCLEOTIDE SEQUENCE [LARGE SCALE GENOMIC DNA]</scope>
    <source>
        <strain evidence="1 2">GB2-A4</strain>
    </source>
</reference>
<name>A0ABV0JFL1_9CYAN</name>
<evidence type="ECO:0008006" key="3">
    <source>
        <dbReference type="Google" id="ProtNLM"/>
    </source>
</evidence>
<evidence type="ECO:0000313" key="2">
    <source>
        <dbReference type="Proteomes" id="UP001464891"/>
    </source>
</evidence>
<protein>
    <recommendedName>
        <fullName evidence="3">Ribbon-helix-helix protein CopG domain-containing protein</fullName>
    </recommendedName>
</protein>